<keyword evidence="1" id="KW-0175">Coiled coil</keyword>
<dbReference type="AlphaFoldDB" id="A0AB94IXS0"/>
<sequence>MKKFRMKVACEATFTVLSPFAIEIEAEDEKTAEEQAKKLIRDFMETRDEDPLLDVARHEWEAQAILNGHIGQKASIEFDDYQDMYLTNIKEIEIMKGVG</sequence>
<dbReference type="EMBL" id="FP929056">
    <property type="protein sequence ID" value="CBL28592.1"/>
    <property type="molecule type" value="Genomic_DNA"/>
</dbReference>
<dbReference type="KEGG" id="sbr:SY1_16110"/>
<accession>A0AB94IXS0</accession>
<reference evidence="2 3" key="2">
    <citation type="submission" date="2010-03" db="EMBL/GenBank/DDBJ databases">
        <authorList>
            <person name="Pajon A."/>
        </authorList>
    </citation>
    <scope>NUCLEOTIDE SEQUENCE [LARGE SCALE GENOMIC DNA]</scope>
    <source>
        <strain evidence="2 3">SGP1</strain>
    </source>
</reference>
<gene>
    <name evidence="2" type="ORF">SY1_16110</name>
</gene>
<dbReference type="RefSeq" id="WP_015556739.1">
    <property type="nucleotide sequence ID" value="NC_021038.1"/>
</dbReference>
<feature type="coiled-coil region" evidence="1">
    <location>
        <begin position="22"/>
        <end position="49"/>
    </location>
</feature>
<evidence type="ECO:0000313" key="2">
    <source>
        <dbReference type="EMBL" id="CBL28592.1"/>
    </source>
</evidence>
<organism evidence="2 3">
    <name type="scientific">Fretibacterium fastidiosum</name>
    <dbReference type="NCBI Taxonomy" id="651822"/>
    <lineage>
        <taxon>Bacteria</taxon>
        <taxon>Thermotogati</taxon>
        <taxon>Synergistota</taxon>
        <taxon>Synergistia</taxon>
        <taxon>Synergistales</taxon>
        <taxon>Aminobacteriaceae</taxon>
        <taxon>Fretibacterium</taxon>
    </lineage>
</organism>
<keyword evidence="3" id="KW-1185">Reference proteome</keyword>
<dbReference type="Proteomes" id="UP000008957">
    <property type="component" value="Chromosome"/>
</dbReference>
<protein>
    <recommendedName>
        <fullName evidence="4">Phage protein</fullName>
    </recommendedName>
</protein>
<evidence type="ECO:0000256" key="1">
    <source>
        <dbReference type="SAM" id="Coils"/>
    </source>
</evidence>
<name>A0AB94IXS0_9BACT</name>
<evidence type="ECO:0000313" key="3">
    <source>
        <dbReference type="Proteomes" id="UP000008957"/>
    </source>
</evidence>
<proteinExistence type="predicted"/>
<evidence type="ECO:0008006" key="4">
    <source>
        <dbReference type="Google" id="ProtNLM"/>
    </source>
</evidence>
<reference evidence="3" key="1">
    <citation type="submission" date="2010-03" db="EMBL/GenBank/DDBJ databases">
        <title>The genome sequence of Synergistetes sp. SGP1.</title>
        <authorList>
            <consortium name="metaHIT consortium -- http://www.metahit.eu/"/>
            <person name="Pajon A."/>
            <person name="Turner K."/>
            <person name="Parkhill J."/>
            <person name="Wade W."/>
            <person name="Vartoukian S."/>
        </authorList>
    </citation>
    <scope>NUCLEOTIDE SEQUENCE [LARGE SCALE GENOMIC DNA]</scope>
    <source>
        <strain evidence="3">SGP1</strain>
    </source>
</reference>